<dbReference type="PANTHER" id="PTHR34222:SF99">
    <property type="entry name" value="PROTEIN, PUTATIVE-RELATED"/>
    <property type="match status" value="1"/>
</dbReference>
<dbReference type="RefSeq" id="XP_052109475.1">
    <property type="nucleotide sequence ID" value="XM_052253515.1"/>
</dbReference>
<evidence type="ECO:0000313" key="4">
    <source>
        <dbReference type="RefSeq" id="XP_052112407.1"/>
    </source>
</evidence>
<accession>A0A9C6WM20</accession>
<reference evidence="2" key="1">
    <citation type="journal article" date="2016" name="Nat. Genet.">
        <title>The genome sequences of Arachis duranensis and Arachis ipaensis, the diploid ancestors of cultivated peanut.</title>
        <authorList>
            <person name="Bertioli D.J."/>
            <person name="Cannon S.B."/>
            <person name="Froenicke L."/>
            <person name="Huang G."/>
            <person name="Farmer A.D."/>
            <person name="Cannon E.K."/>
            <person name="Liu X."/>
            <person name="Gao D."/>
            <person name="Clevenger J."/>
            <person name="Dash S."/>
            <person name="Ren L."/>
            <person name="Moretzsohn M.C."/>
            <person name="Shirasawa K."/>
            <person name="Huang W."/>
            <person name="Vidigal B."/>
            <person name="Abernathy B."/>
            <person name="Chu Y."/>
            <person name="Niederhuth C.E."/>
            <person name="Umale P."/>
            <person name="Araujo A.C."/>
            <person name="Kozik A."/>
            <person name="Kim K.D."/>
            <person name="Burow M.D."/>
            <person name="Varshney R.K."/>
            <person name="Wang X."/>
            <person name="Zhang X."/>
            <person name="Barkley N."/>
            <person name="Guimaraes P.M."/>
            <person name="Isobe S."/>
            <person name="Guo B."/>
            <person name="Liao B."/>
            <person name="Stalker H.T."/>
            <person name="Schmitz R.J."/>
            <person name="Scheffler B.E."/>
            <person name="Leal-Bertioli S.C."/>
            <person name="Xun X."/>
            <person name="Jackson S.A."/>
            <person name="Michelmore R."/>
            <person name="Ozias-Akins P."/>
        </authorList>
    </citation>
    <scope>NUCLEOTIDE SEQUENCE [LARGE SCALE GENOMIC DNA]</scope>
    <source>
        <strain evidence="2">cv. V14167</strain>
    </source>
</reference>
<protein>
    <submittedName>
        <fullName evidence="3">Uncharacterized protein LOC110274601</fullName>
    </submittedName>
    <submittedName>
        <fullName evidence="4">Uncharacterized protein LOC127744166</fullName>
    </submittedName>
</protein>
<gene>
    <name evidence="3" type="primary">LOC110274601</name>
    <name evidence="4" type="synonym">LOC127744166</name>
</gene>
<dbReference type="InterPro" id="IPR036875">
    <property type="entry name" value="Znf_CCHC_sf"/>
</dbReference>
<dbReference type="AlphaFoldDB" id="A0A9C6WM20"/>
<keyword evidence="2" id="KW-1185">Reference proteome</keyword>
<dbReference type="KEGG" id="adu:127744166"/>
<dbReference type="PANTHER" id="PTHR34222">
    <property type="entry name" value="GAG_PRE-INTEGRS DOMAIN-CONTAINING PROTEIN"/>
    <property type="match status" value="1"/>
</dbReference>
<evidence type="ECO:0000313" key="3">
    <source>
        <dbReference type="RefSeq" id="XP_052109475.1"/>
    </source>
</evidence>
<dbReference type="Proteomes" id="UP000515211">
    <property type="component" value="Chromosome 8"/>
</dbReference>
<dbReference type="GO" id="GO:0003676">
    <property type="term" value="F:nucleic acid binding"/>
    <property type="evidence" value="ECO:0007669"/>
    <property type="project" value="InterPro"/>
</dbReference>
<proteinExistence type="predicted"/>
<evidence type="ECO:0000256" key="1">
    <source>
        <dbReference type="SAM" id="MobiDB-lite"/>
    </source>
</evidence>
<dbReference type="GO" id="GO:0008270">
    <property type="term" value="F:zinc ion binding"/>
    <property type="evidence" value="ECO:0007669"/>
    <property type="project" value="InterPro"/>
</dbReference>
<dbReference type="GeneID" id="110274601"/>
<feature type="region of interest" description="Disordered" evidence="1">
    <location>
        <begin position="45"/>
        <end position="69"/>
    </location>
</feature>
<reference evidence="3 4" key="2">
    <citation type="submission" date="2025-04" db="UniProtKB">
        <authorList>
            <consortium name="RefSeq"/>
        </authorList>
    </citation>
    <scope>IDENTIFICATION</scope>
    <source>
        <tissue evidence="3 4">Whole plant</tissue>
    </source>
</reference>
<dbReference type="RefSeq" id="XP_052112407.1">
    <property type="nucleotide sequence ID" value="XM_052256447.1"/>
</dbReference>
<organism evidence="2 3">
    <name type="scientific">Arachis duranensis</name>
    <name type="common">Wild peanut</name>
    <dbReference type="NCBI Taxonomy" id="130453"/>
    <lineage>
        <taxon>Eukaryota</taxon>
        <taxon>Viridiplantae</taxon>
        <taxon>Streptophyta</taxon>
        <taxon>Embryophyta</taxon>
        <taxon>Tracheophyta</taxon>
        <taxon>Spermatophyta</taxon>
        <taxon>Magnoliopsida</taxon>
        <taxon>eudicotyledons</taxon>
        <taxon>Gunneridae</taxon>
        <taxon>Pentapetalae</taxon>
        <taxon>rosids</taxon>
        <taxon>fabids</taxon>
        <taxon>Fabales</taxon>
        <taxon>Fabaceae</taxon>
        <taxon>Papilionoideae</taxon>
        <taxon>50 kb inversion clade</taxon>
        <taxon>dalbergioids sensu lato</taxon>
        <taxon>Dalbergieae</taxon>
        <taxon>Pterocarpus clade</taxon>
        <taxon>Arachis</taxon>
    </lineage>
</organism>
<dbReference type="SUPFAM" id="SSF57756">
    <property type="entry name" value="Retrovirus zinc finger-like domains"/>
    <property type="match status" value="1"/>
</dbReference>
<dbReference type="KEGG" id="adu:110274601"/>
<sequence>MLLDKLSSLNVVLSKLTQQERQFLSLETTSYIQILAAPTNSLNTVMTSQGRGRGRGRGGRFQAGGRGRGGRTRMQCSFCDKTGHTVDMCYKEHGLPPHLRQRNTNSAPVMMNYFNIGEATEDRNDGLGFNHPQLEEKKTIGSDFTPEQKEALLALLNKQEVQHIHSMNYILTQPQPPPHGDNLFEIERVKQTLHDRFRIKDIGDLKFFLGLEVARSSKG</sequence>
<evidence type="ECO:0000313" key="2">
    <source>
        <dbReference type="Proteomes" id="UP000515211"/>
    </source>
</evidence>
<name>A0A9C6WM20_ARADU</name>